<evidence type="ECO:0000313" key="2">
    <source>
        <dbReference type="EMBL" id="GBN03698.1"/>
    </source>
</evidence>
<comment type="caution">
    <text evidence="2">The sequence shown here is derived from an EMBL/GenBank/DDBJ whole genome shotgun (WGS) entry which is preliminary data.</text>
</comment>
<organism evidence="2 3">
    <name type="scientific">Araneus ventricosus</name>
    <name type="common">Orbweaver spider</name>
    <name type="synonym">Epeira ventricosa</name>
    <dbReference type="NCBI Taxonomy" id="182803"/>
    <lineage>
        <taxon>Eukaryota</taxon>
        <taxon>Metazoa</taxon>
        <taxon>Ecdysozoa</taxon>
        <taxon>Arthropoda</taxon>
        <taxon>Chelicerata</taxon>
        <taxon>Arachnida</taxon>
        <taxon>Araneae</taxon>
        <taxon>Araneomorphae</taxon>
        <taxon>Entelegynae</taxon>
        <taxon>Araneoidea</taxon>
        <taxon>Araneidae</taxon>
        <taxon>Araneus</taxon>
    </lineage>
</organism>
<dbReference type="EMBL" id="BGPR01004822">
    <property type="protein sequence ID" value="GBN03698.1"/>
    <property type="molecule type" value="Genomic_DNA"/>
</dbReference>
<accession>A0A4Y2KN66</accession>
<dbReference type="Gene3D" id="3.30.420.10">
    <property type="entry name" value="Ribonuclease H-like superfamily/Ribonuclease H"/>
    <property type="match status" value="1"/>
</dbReference>
<dbReference type="GO" id="GO:0003676">
    <property type="term" value="F:nucleic acid binding"/>
    <property type="evidence" value="ECO:0007669"/>
    <property type="project" value="InterPro"/>
</dbReference>
<evidence type="ECO:0000259" key="1">
    <source>
        <dbReference type="PROSITE" id="PS50994"/>
    </source>
</evidence>
<keyword evidence="3" id="KW-1185">Reference proteome</keyword>
<proteinExistence type="predicted"/>
<sequence>MDYFTKWPEAIPIPDQGASTVAEEHVGTWISLYGVPIILHSDEGTNFNSVLYTELCKFLGILKTRTTPVHPESDGMVERFNRKILNHLSLFVSKNQTDWDTHLPLFLLAYRSADYEVTGFTQADMLFCRALRLPCDILFERPSNAPSSSNEYLNNLDTSERRTCVYQRAN</sequence>
<dbReference type="InterPro" id="IPR012337">
    <property type="entry name" value="RNaseH-like_sf"/>
</dbReference>
<dbReference type="AlphaFoldDB" id="A0A4Y2KN66"/>
<dbReference type="PANTHER" id="PTHR37984">
    <property type="entry name" value="PROTEIN CBG26694"/>
    <property type="match status" value="1"/>
</dbReference>
<dbReference type="InterPro" id="IPR036397">
    <property type="entry name" value="RNaseH_sf"/>
</dbReference>
<dbReference type="SUPFAM" id="SSF53098">
    <property type="entry name" value="Ribonuclease H-like"/>
    <property type="match status" value="1"/>
</dbReference>
<dbReference type="InterPro" id="IPR050951">
    <property type="entry name" value="Retrovirus_Pol_polyprotein"/>
</dbReference>
<evidence type="ECO:0000313" key="3">
    <source>
        <dbReference type="Proteomes" id="UP000499080"/>
    </source>
</evidence>
<dbReference type="OrthoDB" id="6504721at2759"/>
<protein>
    <recommendedName>
        <fullName evidence="1">Integrase catalytic domain-containing protein</fullName>
    </recommendedName>
</protein>
<dbReference type="InterPro" id="IPR001584">
    <property type="entry name" value="Integrase_cat-core"/>
</dbReference>
<feature type="domain" description="Integrase catalytic" evidence="1">
    <location>
        <begin position="1"/>
        <end position="130"/>
    </location>
</feature>
<dbReference type="FunFam" id="3.30.420.10:FF:000032">
    <property type="entry name" value="Retrovirus-related Pol polyprotein from transposon 297-like Protein"/>
    <property type="match status" value="1"/>
</dbReference>
<name>A0A4Y2KN66_ARAVE</name>
<dbReference type="PROSITE" id="PS50994">
    <property type="entry name" value="INTEGRASE"/>
    <property type="match status" value="1"/>
</dbReference>
<gene>
    <name evidence="2" type="ORF">AVEN_258829_1</name>
</gene>
<dbReference type="Proteomes" id="UP000499080">
    <property type="component" value="Unassembled WGS sequence"/>
</dbReference>
<reference evidence="2 3" key="1">
    <citation type="journal article" date="2019" name="Sci. Rep.">
        <title>Orb-weaving spider Araneus ventricosus genome elucidates the spidroin gene catalogue.</title>
        <authorList>
            <person name="Kono N."/>
            <person name="Nakamura H."/>
            <person name="Ohtoshi R."/>
            <person name="Moran D.A.P."/>
            <person name="Shinohara A."/>
            <person name="Yoshida Y."/>
            <person name="Fujiwara M."/>
            <person name="Mori M."/>
            <person name="Tomita M."/>
            <person name="Arakawa K."/>
        </authorList>
    </citation>
    <scope>NUCLEOTIDE SEQUENCE [LARGE SCALE GENOMIC DNA]</scope>
</reference>
<dbReference type="GO" id="GO:0015074">
    <property type="term" value="P:DNA integration"/>
    <property type="evidence" value="ECO:0007669"/>
    <property type="project" value="InterPro"/>
</dbReference>
<dbReference type="PANTHER" id="PTHR37984:SF15">
    <property type="entry name" value="INTEGRASE CATALYTIC DOMAIN-CONTAINING PROTEIN"/>
    <property type="match status" value="1"/>
</dbReference>